<accession>A0AAN7YXI7</accession>
<dbReference type="InterPro" id="IPR040405">
    <property type="entry name" value="DDB_G0275255-like"/>
</dbReference>
<evidence type="ECO:0000313" key="4">
    <source>
        <dbReference type="Proteomes" id="UP001344447"/>
    </source>
</evidence>
<keyword evidence="4" id="KW-1185">Reference proteome</keyword>
<comment type="caution">
    <text evidence="3">The sequence shown here is derived from an EMBL/GenBank/DDBJ whole genome shotgun (WGS) entry which is preliminary data.</text>
</comment>
<evidence type="ECO:0000256" key="1">
    <source>
        <dbReference type="SAM" id="SignalP"/>
    </source>
</evidence>
<dbReference type="Proteomes" id="UP001344447">
    <property type="component" value="Unassembled WGS sequence"/>
</dbReference>
<reference evidence="3 4" key="1">
    <citation type="submission" date="2023-11" db="EMBL/GenBank/DDBJ databases">
        <title>Dfirmibasis_genome.</title>
        <authorList>
            <person name="Edelbroek B."/>
            <person name="Kjellin J."/>
            <person name="Jerlstrom-Hultqvist J."/>
            <person name="Soderbom F."/>
        </authorList>
    </citation>
    <scope>NUCLEOTIDE SEQUENCE [LARGE SCALE GENOMIC DNA]</scope>
    <source>
        <strain evidence="3 4">TNS-C-14</strain>
    </source>
</reference>
<dbReference type="AlphaFoldDB" id="A0AAN7YXI7"/>
<organism evidence="3 4">
    <name type="scientific">Dictyostelium firmibasis</name>
    <dbReference type="NCBI Taxonomy" id="79012"/>
    <lineage>
        <taxon>Eukaryota</taxon>
        <taxon>Amoebozoa</taxon>
        <taxon>Evosea</taxon>
        <taxon>Eumycetozoa</taxon>
        <taxon>Dictyostelia</taxon>
        <taxon>Dictyosteliales</taxon>
        <taxon>Dictyosteliaceae</taxon>
        <taxon>Dictyostelium</taxon>
    </lineage>
</organism>
<dbReference type="PANTHER" id="PTHR34411:SF1">
    <property type="entry name" value="DUF6748 DOMAIN-CONTAINING PROTEIN"/>
    <property type="match status" value="1"/>
</dbReference>
<feature type="domain" description="DUF6748" evidence="2">
    <location>
        <begin position="23"/>
        <end position="48"/>
    </location>
</feature>
<proteinExistence type="predicted"/>
<name>A0AAN7YXI7_9MYCE</name>
<dbReference type="PANTHER" id="PTHR34411">
    <property type="entry name" value="DUF6748 DOMAIN-CONTAINING PROTEIN-RELATED"/>
    <property type="match status" value="1"/>
</dbReference>
<dbReference type="EMBL" id="JAVFKY010000003">
    <property type="protein sequence ID" value="KAK5579937.1"/>
    <property type="molecule type" value="Genomic_DNA"/>
</dbReference>
<feature type="chain" id="PRO_5042841581" description="DUF6748 domain-containing protein" evidence="1">
    <location>
        <begin position="20"/>
        <end position="299"/>
    </location>
</feature>
<evidence type="ECO:0000313" key="3">
    <source>
        <dbReference type="EMBL" id="KAK5579937.1"/>
    </source>
</evidence>
<evidence type="ECO:0000259" key="2">
    <source>
        <dbReference type="Pfam" id="PF20533"/>
    </source>
</evidence>
<protein>
    <recommendedName>
        <fullName evidence="2">DUF6748 domain-containing protein</fullName>
    </recommendedName>
</protein>
<sequence>MKLLFSLIILFQLISFIKSERGYYTFREDERKCASPECGGLFLKKINSPEDEIYVSSYMMVNANLNPTSIEDDKNIIVSGYVMPSDEGDGYNGFFLKGIHQRMIIPKLGDNVESPSKATNIITRESDSYYFLSNHSTECIDTDSCPIYKSLKINSKESTNFSTYTEPYTTSVPLLDLKWFNSRLIKEHVESIYVGSIVLGTIEANQLSITEIFINIEDPVFPCKKNTNYCSTLHIPTFSRSSDRCPIFEGCVLRKPCHLAIPSCPKGYKSYSYPSHPNGCLKYYCDPECLPNPHRVSGP</sequence>
<dbReference type="Pfam" id="PF20533">
    <property type="entry name" value="DUF6748"/>
    <property type="match status" value="1"/>
</dbReference>
<dbReference type="InterPro" id="IPR046636">
    <property type="entry name" value="DUF6748"/>
</dbReference>
<gene>
    <name evidence="3" type="ORF">RB653_009626</name>
</gene>
<keyword evidence="1" id="KW-0732">Signal</keyword>
<feature type="signal peptide" evidence="1">
    <location>
        <begin position="1"/>
        <end position="19"/>
    </location>
</feature>